<dbReference type="Proteomes" id="UP000533598">
    <property type="component" value="Unassembled WGS sequence"/>
</dbReference>
<dbReference type="PANTHER" id="PTHR43601:SF3">
    <property type="entry name" value="THIOREDOXIN, MITOCHONDRIAL"/>
    <property type="match status" value="1"/>
</dbReference>
<feature type="domain" description="Thioredoxin" evidence="2">
    <location>
        <begin position="19"/>
        <end position="152"/>
    </location>
</feature>
<sequence length="154" mass="16540">MRKTRFAAALAAAALATAALAGTAAAAPSSVETSGVRAEENIVHVTSANYDQVMESSKQKLVIMDFGATWCPPCQKMKPVIEKMAKENGGKWVLAEVDADESKAILDKHNIKYLPTLQGIRNAKDLPDSRRIGYGGANAERDLKNWINAQLAKG</sequence>
<name>A0A7W7C961_9PSEU</name>
<dbReference type="GO" id="GO:0045454">
    <property type="term" value="P:cell redox homeostasis"/>
    <property type="evidence" value="ECO:0007669"/>
    <property type="project" value="TreeGrafter"/>
</dbReference>
<dbReference type="InterPro" id="IPR036249">
    <property type="entry name" value="Thioredoxin-like_sf"/>
</dbReference>
<evidence type="ECO:0000313" key="3">
    <source>
        <dbReference type="EMBL" id="MBB4675588.1"/>
    </source>
</evidence>
<dbReference type="Pfam" id="PF00085">
    <property type="entry name" value="Thioredoxin"/>
    <property type="match status" value="1"/>
</dbReference>
<evidence type="ECO:0000259" key="2">
    <source>
        <dbReference type="PROSITE" id="PS51352"/>
    </source>
</evidence>
<dbReference type="PROSITE" id="PS51352">
    <property type="entry name" value="THIOREDOXIN_2"/>
    <property type="match status" value="1"/>
</dbReference>
<feature type="chain" id="PRO_5039102794" evidence="1">
    <location>
        <begin position="22"/>
        <end position="154"/>
    </location>
</feature>
<dbReference type="AlphaFoldDB" id="A0A7W7C961"/>
<organism evidence="3 4">
    <name type="scientific">Crossiella cryophila</name>
    <dbReference type="NCBI Taxonomy" id="43355"/>
    <lineage>
        <taxon>Bacteria</taxon>
        <taxon>Bacillati</taxon>
        <taxon>Actinomycetota</taxon>
        <taxon>Actinomycetes</taxon>
        <taxon>Pseudonocardiales</taxon>
        <taxon>Pseudonocardiaceae</taxon>
        <taxon>Crossiella</taxon>
    </lineage>
</organism>
<keyword evidence="4" id="KW-1185">Reference proteome</keyword>
<dbReference type="Gene3D" id="3.40.30.10">
    <property type="entry name" value="Glutaredoxin"/>
    <property type="match status" value="1"/>
</dbReference>
<proteinExistence type="predicted"/>
<dbReference type="PANTHER" id="PTHR43601">
    <property type="entry name" value="THIOREDOXIN, MITOCHONDRIAL"/>
    <property type="match status" value="1"/>
</dbReference>
<gene>
    <name evidence="3" type="ORF">HNR67_001706</name>
</gene>
<dbReference type="RefSeq" id="WP_185001542.1">
    <property type="nucleotide sequence ID" value="NZ_BAAAUI010000031.1"/>
</dbReference>
<dbReference type="CDD" id="cd02947">
    <property type="entry name" value="TRX_family"/>
    <property type="match status" value="1"/>
</dbReference>
<protein>
    <submittedName>
        <fullName evidence="3">Putative thioredoxin</fullName>
    </submittedName>
</protein>
<evidence type="ECO:0000256" key="1">
    <source>
        <dbReference type="SAM" id="SignalP"/>
    </source>
</evidence>
<evidence type="ECO:0000313" key="4">
    <source>
        <dbReference type="Proteomes" id="UP000533598"/>
    </source>
</evidence>
<reference evidence="3 4" key="1">
    <citation type="submission" date="2020-08" db="EMBL/GenBank/DDBJ databases">
        <title>Sequencing the genomes of 1000 actinobacteria strains.</title>
        <authorList>
            <person name="Klenk H.-P."/>
        </authorList>
    </citation>
    <scope>NUCLEOTIDE SEQUENCE [LARGE SCALE GENOMIC DNA]</scope>
    <source>
        <strain evidence="3 4">DSM 44230</strain>
    </source>
</reference>
<dbReference type="SUPFAM" id="SSF52833">
    <property type="entry name" value="Thioredoxin-like"/>
    <property type="match status" value="1"/>
</dbReference>
<dbReference type="InterPro" id="IPR013766">
    <property type="entry name" value="Thioredoxin_domain"/>
</dbReference>
<keyword evidence="1" id="KW-0732">Signal</keyword>
<feature type="signal peptide" evidence="1">
    <location>
        <begin position="1"/>
        <end position="21"/>
    </location>
</feature>
<accession>A0A7W7C961</accession>
<comment type="caution">
    <text evidence="3">The sequence shown here is derived from an EMBL/GenBank/DDBJ whole genome shotgun (WGS) entry which is preliminary data.</text>
</comment>
<dbReference type="EMBL" id="JACHMH010000001">
    <property type="protein sequence ID" value="MBB4675588.1"/>
    <property type="molecule type" value="Genomic_DNA"/>
</dbReference>